<dbReference type="GeneID" id="28995893"/>
<dbReference type="InParanoid" id="A0A163E8W7"/>
<dbReference type="VEuPathDB" id="FungiDB:PHYBLDRAFT_164315"/>
<sequence>MNNFTSNSPSENNFVHAAIARNIMPNSNTGLASVMYTPTTRPAGSHVDGNVADPVLAMLACLNAQMKSLTDQIASMATSITKSNDTTTCLQETVANIVSGQTVVQNTASRYNVTSGVEAVTGLSSLMEDDYVPGKRHPAISKLINGYLKKRNFSSSDQRKVATNAAKPGWVLTSYFTGGYNHSLALALTAYLRSQPQSAGILTSDLACIVKNHFCNQIHESRRRLHLQTEKELHQEDISMLLCQRSMAYLENKEAIDTVTKRDNCAHVLQNAAMSDDETDDEATRLASSKRLKAYRPNWRSDELQTLLERLDDYAVAKGQQRSLKLIPRIRVTCDADVPNDLKVPLAQWTIKD</sequence>
<dbReference type="EMBL" id="KV440974">
    <property type="protein sequence ID" value="OAD77400.1"/>
    <property type="molecule type" value="Genomic_DNA"/>
</dbReference>
<evidence type="ECO:0008006" key="3">
    <source>
        <dbReference type="Google" id="ProtNLM"/>
    </source>
</evidence>
<dbReference type="RefSeq" id="XP_018295440.1">
    <property type="nucleotide sequence ID" value="XM_018434987.1"/>
</dbReference>
<dbReference type="Proteomes" id="UP000077315">
    <property type="component" value="Unassembled WGS sequence"/>
</dbReference>
<reference evidence="2" key="1">
    <citation type="submission" date="2015-06" db="EMBL/GenBank/DDBJ databases">
        <title>Expansion of signal transduction pathways in fungi by whole-genome duplication.</title>
        <authorList>
            <consortium name="DOE Joint Genome Institute"/>
            <person name="Corrochano L.M."/>
            <person name="Kuo A."/>
            <person name="Marcet-Houben M."/>
            <person name="Polaino S."/>
            <person name="Salamov A."/>
            <person name="Villalobos J.M."/>
            <person name="Alvarez M.I."/>
            <person name="Avalos J."/>
            <person name="Benito E.P."/>
            <person name="Benoit I."/>
            <person name="Burger G."/>
            <person name="Camino L.P."/>
            <person name="Canovas D."/>
            <person name="Cerda-Olmedo E."/>
            <person name="Cheng J.-F."/>
            <person name="Dominguez A."/>
            <person name="Elias M."/>
            <person name="Eslava A.P."/>
            <person name="Glaser F."/>
            <person name="Grimwood J."/>
            <person name="Gutierrez G."/>
            <person name="Heitman J."/>
            <person name="Henrissat B."/>
            <person name="Iturriaga E.A."/>
            <person name="Lang B.F."/>
            <person name="Lavin J.L."/>
            <person name="Lee S."/>
            <person name="Li W."/>
            <person name="Lindquist E."/>
            <person name="Lopez-Garcia S."/>
            <person name="Luque E.M."/>
            <person name="Marcos A.T."/>
            <person name="Martin J."/>
            <person name="McCluskey K."/>
            <person name="Medina H.R."/>
            <person name="Miralles-Duran A."/>
            <person name="Miyazaki A."/>
            <person name="Munoz-Torres E."/>
            <person name="Oguiza J.A."/>
            <person name="Ohm R."/>
            <person name="Olmedo M."/>
            <person name="Orejas M."/>
            <person name="Ortiz-Castellanos L."/>
            <person name="Pisabarro A.G."/>
            <person name="Rodriguez-Romero J."/>
            <person name="Ruiz-Herrera J."/>
            <person name="Ruiz-Vazquez R."/>
            <person name="Sanz C."/>
            <person name="Schackwitz W."/>
            <person name="Schmutz J."/>
            <person name="Shahriari M."/>
            <person name="Shelest E."/>
            <person name="Silva-Franco F."/>
            <person name="Soanes D."/>
            <person name="Syed K."/>
            <person name="Tagua V.G."/>
            <person name="Talbot N.J."/>
            <person name="Thon M."/>
            <person name="De vries R.P."/>
            <person name="Wiebenga A."/>
            <person name="Yadav J.S."/>
            <person name="Braun E.L."/>
            <person name="Baker S."/>
            <person name="Garre V."/>
            <person name="Horwitz B."/>
            <person name="Torres-Martinez S."/>
            <person name="Idnurm A."/>
            <person name="Herrera-Estrella A."/>
            <person name="Gabaldon T."/>
            <person name="Grigoriev I.V."/>
        </authorList>
    </citation>
    <scope>NUCLEOTIDE SEQUENCE [LARGE SCALE GENOMIC DNA]</scope>
    <source>
        <strain evidence="2">NRRL 1555(-)</strain>
    </source>
</reference>
<gene>
    <name evidence="1" type="ORF">PHYBLDRAFT_164315</name>
</gene>
<accession>A0A163E8W7</accession>
<dbReference type="AlphaFoldDB" id="A0A163E8W7"/>
<keyword evidence="2" id="KW-1185">Reference proteome</keyword>
<protein>
    <recommendedName>
        <fullName evidence="3">Homeodomain-like DNA binding domain-containing transcription factor</fullName>
    </recommendedName>
</protein>
<name>A0A163E8W7_PHYB8</name>
<organism evidence="1 2">
    <name type="scientific">Phycomyces blakesleeanus (strain ATCC 8743b / DSM 1359 / FGSC 10004 / NBRC 33097 / NRRL 1555)</name>
    <dbReference type="NCBI Taxonomy" id="763407"/>
    <lineage>
        <taxon>Eukaryota</taxon>
        <taxon>Fungi</taxon>
        <taxon>Fungi incertae sedis</taxon>
        <taxon>Mucoromycota</taxon>
        <taxon>Mucoromycotina</taxon>
        <taxon>Mucoromycetes</taxon>
        <taxon>Mucorales</taxon>
        <taxon>Phycomycetaceae</taxon>
        <taxon>Phycomyces</taxon>
    </lineage>
</organism>
<dbReference type="OrthoDB" id="2288452at2759"/>
<proteinExistence type="predicted"/>
<evidence type="ECO:0000313" key="2">
    <source>
        <dbReference type="Proteomes" id="UP000077315"/>
    </source>
</evidence>
<evidence type="ECO:0000313" key="1">
    <source>
        <dbReference type="EMBL" id="OAD77400.1"/>
    </source>
</evidence>